<evidence type="ECO:0000256" key="3">
    <source>
        <dbReference type="ARBA" id="ARBA00022553"/>
    </source>
</evidence>
<feature type="compositionally biased region" description="Low complexity" evidence="13">
    <location>
        <begin position="85"/>
        <end position="96"/>
    </location>
</feature>
<feature type="compositionally biased region" description="Polar residues" evidence="13">
    <location>
        <begin position="1175"/>
        <end position="1202"/>
    </location>
</feature>
<keyword evidence="15" id="KW-1185">Reference proteome</keyword>
<feature type="region of interest" description="Disordered" evidence="13">
    <location>
        <begin position="501"/>
        <end position="536"/>
    </location>
</feature>
<feature type="compositionally biased region" description="Acidic residues" evidence="13">
    <location>
        <begin position="1446"/>
        <end position="1459"/>
    </location>
</feature>
<reference evidence="14 15" key="1">
    <citation type="submission" date="2024-09" db="EMBL/GenBank/DDBJ databases">
        <title>A chromosome-level genome assembly of Gray's grenadier anchovy, Coilia grayii.</title>
        <authorList>
            <person name="Fu Z."/>
        </authorList>
    </citation>
    <scope>NUCLEOTIDE SEQUENCE [LARGE SCALE GENOMIC DNA]</scope>
    <source>
        <strain evidence="14">G4</strain>
        <tissue evidence="14">Muscle</tissue>
    </source>
</reference>
<feature type="region of interest" description="Disordered" evidence="13">
    <location>
        <begin position="556"/>
        <end position="581"/>
    </location>
</feature>
<feature type="compositionally biased region" description="Gly residues" evidence="13">
    <location>
        <begin position="1906"/>
        <end position="1918"/>
    </location>
</feature>
<feature type="compositionally biased region" description="Low complexity" evidence="13">
    <location>
        <begin position="1619"/>
        <end position="1631"/>
    </location>
</feature>
<dbReference type="Gene3D" id="1.20.1160.11">
    <property type="entry name" value="Paired amphipathic helix"/>
    <property type="match status" value="1"/>
</dbReference>
<feature type="compositionally biased region" description="Basic and acidic residues" evidence="13">
    <location>
        <begin position="2022"/>
        <end position="2041"/>
    </location>
</feature>
<evidence type="ECO:0000256" key="4">
    <source>
        <dbReference type="ARBA" id="ARBA00022737"/>
    </source>
</evidence>
<dbReference type="Pfam" id="PF21227">
    <property type="entry name" value="Myb_DNA-binding_7"/>
    <property type="match status" value="1"/>
</dbReference>
<feature type="compositionally biased region" description="Acidic residues" evidence="13">
    <location>
        <begin position="452"/>
        <end position="475"/>
    </location>
</feature>
<feature type="region of interest" description="Disordered" evidence="13">
    <location>
        <begin position="248"/>
        <end position="355"/>
    </location>
</feature>
<dbReference type="FunFam" id="1.20.1160.11:FF:000006">
    <property type="entry name" value="GON-4-like protein isoform X1"/>
    <property type="match status" value="1"/>
</dbReference>
<dbReference type="CDD" id="cd12202">
    <property type="entry name" value="CASP8AP2"/>
    <property type="match status" value="1"/>
</dbReference>
<keyword evidence="7 12" id="KW-0539">Nucleus</keyword>
<evidence type="ECO:0000256" key="11">
    <source>
        <dbReference type="ARBA" id="ARBA00078967"/>
    </source>
</evidence>
<keyword evidence="3" id="KW-0597">Phosphoprotein</keyword>
<evidence type="ECO:0000256" key="12">
    <source>
        <dbReference type="PROSITE-ProRule" id="PRU00810"/>
    </source>
</evidence>
<name>A0ABD1JD74_9TELE</name>
<evidence type="ECO:0000256" key="5">
    <source>
        <dbReference type="ARBA" id="ARBA00023015"/>
    </source>
</evidence>
<feature type="compositionally biased region" description="Acidic residues" evidence="13">
    <location>
        <begin position="515"/>
        <end position="526"/>
    </location>
</feature>
<feature type="compositionally biased region" description="Polar residues" evidence="13">
    <location>
        <begin position="2009"/>
        <end position="2018"/>
    </location>
</feature>
<dbReference type="GO" id="GO:0005634">
    <property type="term" value="C:nucleus"/>
    <property type="evidence" value="ECO:0007669"/>
    <property type="project" value="UniProtKB-SubCell"/>
</dbReference>
<dbReference type="InterPro" id="IPR052435">
    <property type="entry name" value="YY1-Transcr_Regul"/>
</dbReference>
<feature type="region of interest" description="Disordered" evidence="13">
    <location>
        <begin position="452"/>
        <end position="477"/>
    </location>
</feature>
<feature type="compositionally biased region" description="Polar residues" evidence="13">
    <location>
        <begin position="1217"/>
        <end position="1256"/>
    </location>
</feature>
<organism evidence="14 15">
    <name type="scientific">Coilia grayii</name>
    <name type="common">Gray's grenadier anchovy</name>
    <dbReference type="NCBI Taxonomy" id="363190"/>
    <lineage>
        <taxon>Eukaryota</taxon>
        <taxon>Metazoa</taxon>
        <taxon>Chordata</taxon>
        <taxon>Craniata</taxon>
        <taxon>Vertebrata</taxon>
        <taxon>Euteleostomi</taxon>
        <taxon>Actinopterygii</taxon>
        <taxon>Neopterygii</taxon>
        <taxon>Teleostei</taxon>
        <taxon>Clupei</taxon>
        <taxon>Clupeiformes</taxon>
        <taxon>Clupeoidei</taxon>
        <taxon>Engraulidae</taxon>
        <taxon>Coilinae</taxon>
        <taxon>Coilia</taxon>
    </lineage>
</organism>
<feature type="compositionally biased region" description="Acidic residues" evidence="13">
    <location>
        <begin position="1557"/>
        <end position="1577"/>
    </location>
</feature>
<evidence type="ECO:0000256" key="10">
    <source>
        <dbReference type="ARBA" id="ARBA00072086"/>
    </source>
</evidence>
<feature type="region of interest" description="Disordered" evidence="13">
    <location>
        <begin position="1335"/>
        <end position="1366"/>
    </location>
</feature>
<feature type="compositionally biased region" description="Basic residues" evidence="13">
    <location>
        <begin position="19"/>
        <end position="42"/>
    </location>
</feature>
<evidence type="ECO:0000256" key="6">
    <source>
        <dbReference type="ARBA" id="ARBA00023163"/>
    </source>
</evidence>
<dbReference type="Pfam" id="PF02671">
    <property type="entry name" value="PAH"/>
    <property type="match status" value="1"/>
</dbReference>
<dbReference type="FunFam" id="1.10.10.60:FF:000191">
    <property type="entry name" value="GON-4-like protein isoform X1"/>
    <property type="match status" value="1"/>
</dbReference>
<feature type="region of interest" description="Disordered" evidence="13">
    <location>
        <begin position="1391"/>
        <end position="1410"/>
    </location>
</feature>
<feature type="compositionally biased region" description="Basic and acidic residues" evidence="13">
    <location>
        <begin position="1510"/>
        <end position="1556"/>
    </location>
</feature>
<comment type="function">
    <text evidence="8">Has transcriptional repressor activity, probably as part of a complex with YY1, SIN3A and HDAC1. Required for B cell lymphopoiesis.</text>
</comment>
<keyword evidence="5" id="KW-0805">Transcription regulation</keyword>
<feature type="compositionally biased region" description="Polar residues" evidence="13">
    <location>
        <begin position="1337"/>
        <end position="1366"/>
    </location>
</feature>
<gene>
    <name evidence="14" type="ORF">ACEWY4_020068</name>
</gene>
<feature type="compositionally biased region" description="Acidic residues" evidence="13">
    <location>
        <begin position="153"/>
        <end position="163"/>
    </location>
</feature>
<dbReference type="InterPro" id="IPR009057">
    <property type="entry name" value="Homeodomain-like_sf"/>
</dbReference>
<feature type="region of interest" description="Disordered" evidence="13">
    <location>
        <begin position="1"/>
        <end position="168"/>
    </location>
</feature>
<feature type="compositionally biased region" description="Basic residues" evidence="13">
    <location>
        <begin position="1683"/>
        <end position="1701"/>
    </location>
</feature>
<comment type="subcellular location">
    <subcellularLocation>
        <location evidence="1 12">Nucleus</location>
    </subcellularLocation>
</comment>
<dbReference type="PANTHER" id="PTHR16088:SF3">
    <property type="entry name" value="GON-4-LIKE PROTEIN"/>
    <property type="match status" value="1"/>
</dbReference>
<evidence type="ECO:0000256" key="13">
    <source>
        <dbReference type="SAM" id="MobiDB-lite"/>
    </source>
</evidence>
<dbReference type="PROSITE" id="PS51477">
    <property type="entry name" value="PAH"/>
    <property type="match status" value="1"/>
</dbReference>
<evidence type="ECO:0000313" key="15">
    <source>
        <dbReference type="Proteomes" id="UP001591681"/>
    </source>
</evidence>
<dbReference type="EMBL" id="JBHFQA010000017">
    <property type="protein sequence ID" value="KAL2084550.1"/>
    <property type="molecule type" value="Genomic_DNA"/>
</dbReference>
<evidence type="ECO:0000256" key="8">
    <source>
        <dbReference type="ARBA" id="ARBA00058628"/>
    </source>
</evidence>
<accession>A0ABD1JD74</accession>
<evidence type="ECO:0000313" key="14">
    <source>
        <dbReference type="EMBL" id="KAL2084550.1"/>
    </source>
</evidence>
<feature type="region of interest" description="Disordered" evidence="13">
    <location>
        <begin position="1890"/>
        <end position="1950"/>
    </location>
</feature>
<feature type="compositionally biased region" description="Low complexity" evidence="13">
    <location>
        <begin position="291"/>
        <end position="302"/>
    </location>
</feature>
<evidence type="ECO:0000256" key="2">
    <source>
        <dbReference type="ARBA" id="ARBA00022491"/>
    </source>
</evidence>
<dbReference type="InterPro" id="IPR049257">
    <property type="entry name" value="Gon4l/CASP8AP2_myb-like"/>
</dbReference>
<evidence type="ECO:0000256" key="7">
    <source>
        <dbReference type="ARBA" id="ARBA00023242"/>
    </source>
</evidence>
<feature type="region of interest" description="Disordered" evidence="13">
    <location>
        <begin position="1445"/>
        <end position="1705"/>
    </location>
</feature>
<dbReference type="PANTHER" id="PTHR16088">
    <property type="entry name" value="YY1 ASSOCIATED PROTEIN-RELATED"/>
    <property type="match status" value="1"/>
</dbReference>
<feature type="compositionally biased region" description="Basic and acidic residues" evidence="13">
    <location>
        <begin position="303"/>
        <end position="316"/>
    </location>
</feature>
<dbReference type="InterPro" id="IPR003822">
    <property type="entry name" value="PAH"/>
</dbReference>
<dbReference type="InterPro" id="IPR036600">
    <property type="entry name" value="PAH_sf"/>
</dbReference>
<feature type="compositionally biased region" description="Basic residues" evidence="13">
    <location>
        <begin position="317"/>
        <end position="329"/>
    </location>
</feature>
<feature type="compositionally biased region" description="Gly residues" evidence="13">
    <location>
        <begin position="1485"/>
        <end position="1502"/>
    </location>
</feature>
<feature type="compositionally biased region" description="Basic residues" evidence="13">
    <location>
        <begin position="1979"/>
        <end position="1992"/>
    </location>
</feature>
<feature type="compositionally biased region" description="Basic residues" evidence="13">
    <location>
        <begin position="119"/>
        <end position="129"/>
    </location>
</feature>
<keyword evidence="2" id="KW-0678">Repressor</keyword>
<evidence type="ECO:0000256" key="9">
    <source>
        <dbReference type="ARBA" id="ARBA00064584"/>
    </source>
</evidence>
<feature type="compositionally biased region" description="Acidic residues" evidence="13">
    <location>
        <begin position="254"/>
        <end position="286"/>
    </location>
</feature>
<feature type="region of interest" description="Disordered" evidence="13">
    <location>
        <begin position="1966"/>
        <end position="2145"/>
    </location>
</feature>
<dbReference type="Gene3D" id="1.10.10.60">
    <property type="entry name" value="Homeodomain-like"/>
    <property type="match status" value="1"/>
</dbReference>
<comment type="subunit">
    <text evidence="9">Found in a complex with YY1, SIN3A and HDAC1.</text>
</comment>
<dbReference type="SUPFAM" id="SSF47762">
    <property type="entry name" value="PAH2 domain"/>
    <property type="match status" value="2"/>
</dbReference>
<dbReference type="SUPFAM" id="SSF46689">
    <property type="entry name" value="Homeodomain-like"/>
    <property type="match status" value="1"/>
</dbReference>
<protein>
    <recommendedName>
        <fullName evidence="10">GON-4-like protein</fullName>
    </recommendedName>
    <alternativeName>
        <fullName evidence="11">GON-4 homolog</fullName>
    </alternativeName>
</protein>
<feature type="compositionally biased region" description="Pro residues" evidence="13">
    <location>
        <begin position="335"/>
        <end position="353"/>
    </location>
</feature>
<feature type="compositionally biased region" description="Polar residues" evidence="13">
    <location>
        <begin position="558"/>
        <end position="574"/>
    </location>
</feature>
<feature type="region of interest" description="Disordered" evidence="13">
    <location>
        <begin position="2206"/>
        <end position="2232"/>
    </location>
</feature>
<proteinExistence type="predicted"/>
<keyword evidence="4" id="KW-0677">Repeat</keyword>
<feature type="region of interest" description="Disordered" evidence="13">
    <location>
        <begin position="1164"/>
        <end position="1256"/>
    </location>
</feature>
<feature type="compositionally biased region" description="Basic and acidic residues" evidence="13">
    <location>
        <begin position="2220"/>
        <end position="2232"/>
    </location>
</feature>
<feature type="compositionally biased region" description="Acidic residues" evidence="13">
    <location>
        <begin position="134"/>
        <end position="145"/>
    </location>
</feature>
<evidence type="ECO:0000256" key="1">
    <source>
        <dbReference type="ARBA" id="ARBA00004123"/>
    </source>
</evidence>
<comment type="caution">
    <text evidence="14">The sequence shown here is derived from an EMBL/GenBank/DDBJ whole genome shotgun (WGS) entry which is preliminary data.</text>
</comment>
<dbReference type="Proteomes" id="UP001591681">
    <property type="component" value="Unassembled WGS sequence"/>
</dbReference>
<sequence length="2232" mass="244935">MGQKRKTCSPEPKTTCLKTLKRIARSRSPARKRLRLSPKKRLPVTPTKQRLKTGVKHLQSPKRQSPRFKCRVNTSSPDHNESENQKSSSPPSSPLQSEEDTEPGLVITLDEKQCNIQKQMRKRNGRRPKAASTDTEEEEEDENGGELEKEVECNPDGEEQSDDDCGKLDRDLERKSRQHNLTAVNVRDILHEVITNEHVVAMMKATIIETQDMPLFEPKMTRSKLKEVVEKGEGIPTWIKKSKEVKPPQFVDIPLEEDEDTSDEEYCPDEDEEDETAEDTFQESDVESTASSPRVSRVGRSRTPVEHSEGDEEKHLSPRPKLKASRHLRVAVVPMGPPPPPQSCSSPRPPGPPDCSFLEKLHAVDEELALSPICLEPYQALSNAGGAECANDSLVACRTRSKRPLRDIPLGTLEAELHAPDITPDMYDCGSALEDRDWSEWLRGLMASDIENEEEADDEDDPEYNFLDDLDEPDQEDYRTDRAVRITKREVNELMEELFETFQDEIGCREKDGEGREEDEERDEEPPPPATPNFNVPQAIRFEEPLAKMLTACRRSVMGQQDSPPQGKESQPRVSHSAPGPQVLLIPPPCTLVLSATQKQRLQQQVQQHVQLLTQVNMLSTPVEAMHNEAATTKMYLSELQSFAERGEQMRAAQQPGFVSSFRACNLQPSLDLLEELKNTPSIFTPPAKPLRSHTAVLPPKLAWLLATRPVFMYPELLPHCSLDPALFPTPRNVTFTKGEDSLLVLGLKHFKDTELPYRLMCRYLLRNKKQHNLRTHIQDLCVPHATDNVIKDYFKHNVVPPLQVPCVPVMPGEERPPVEREEALLPHWLKKSLPHIHRAVLEHNKLLEPASPEKTRISPPYIFPKGILYPPSMPENLTLRMHPLGKHQAPDSKFKRKPFRGFSCSSLAPLAKAPTNATGTPSLPRVQGQAFSQGLILLGSAPCTPIQGALPLAQAVLTPAHGTVPVNIQSPGNVQPFTQRIVQGSGPTVPKKAPVCFPTGIIQIPSGPPLGTPPLGIFHQSVLTTCVSPLTQNWTKTLHPLKQPLPRKLHPIQPAPIKPAPQFPQLLSISTEQGVRVLSVKSLDAEAAPLTGQERVSKDTVHGPSSAIPISTISLQGPTGVSLGTSNEVVVEAATTSLPNSEATCNQPQDIATALLPILSTLDPAQIAPPTPPNSSVQQRSGQMFFSHNPSSPLEASTSGKVSPDIPKADGREQTQCRTEGSVGQSSCSPAASTPQGGASPNTQWPGDHASNTNGVGLVTQQPTFHTSTAVTASNVSTRSQSNSVSQHGSQMVLVKTTSGSATQLMLVPQTYLLTNGPTIQSTGNCMSFTKEVLKTHQSSKTPEPQTNVDHQPGNRAQSPNDFSSTDTALQEIREGMVKLIEGIKEWDEQQLQQEEETEEANAGQWENEEEVGIEDHLLTLSESSASPASSLDSHYDAMERIRESEEELGSPMVEEEQEGHGCPELLTLTSGTGGKSSEETNGNSGGRENGGGGEGQNGQGEGEEAGEANDRNEDGEQNGGKRGEGGEQDGGGDKSGEGGDGDGEKDGDGDRDRPGEEEEEEDFDDLTQDEDEEEVMSTASEESVLSVPELQETMEKLTWLASERRLCGEGDSEEDNSPASPTSPNSPVSQNSQEENSEEEEEGAVKGEEMELGDGGASKLPGGDAPQEEDGPPQASGKGAGRGRGRGRPPPRSLKRSRRQERCSKDTAKLLLLYDDHILDNDPMRESKDFAFAQAYLNRVRETLQDTPGKVEEFLSLLYEFEQSSKAGETHSAVELFSQLKPVLRDWPELLKDFAAFLLPEQALECGLFKEQQAFERSRRFLRQLEISFGENPSHYQKIVRALQIGPGLSPAGIEELKQQMATLLKGHTHLQGEFCLFFDELRPPPARPGQFEEASWPEDDGGEGTGQGSGGGASGGFEEVTLSDLEEEEEVHKIPPMTARSRRRKELGRHQNYKACDWPEKDCPCSCHDPAQDTKLRKHRRKGCSHCHSNKASDVSKVKSPDPSDATVTSPTAGTPSDRGGEETEEGKDADTDIKDEIGSGASSPQPDQGCPTWDGSEGDPHPTAEGREEDEEEEDEEEEWREGDVEHGLTPRKRIRTEESLAATGDKCSTPPAGERDPATPQPRPSPSPTSSDNPVCAKNISLTPSGEKVILWTREADRVILTTCQQQGANQSTFQAISSELGNKTPSEVSQRFRDLMRLFHTSARQASSEDEASNTEHHSATDEEQD</sequence>
<keyword evidence="6" id="KW-0804">Transcription</keyword>
<feature type="compositionally biased region" description="Acidic residues" evidence="13">
    <location>
        <begin position="2071"/>
        <end position="2085"/>
    </location>
</feature>